<dbReference type="CDD" id="cd06578">
    <property type="entry name" value="HemD"/>
    <property type="match status" value="1"/>
</dbReference>
<dbReference type="AlphaFoldDB" id="A0A931NBC5"/>
<reference evidence="2" key="1">
    <citation type="submission" date="2020-12" db="EMBL/GenBank/DDBJ databases">
        <title>The genome sequence of Inhella sp. 4Y17.</title>
        <authorList>
            <person name="Liu Y."/>
        </authorList>
    </citation>
    <scope>NUCLEOTIDE SEQUENCE</scope>
    <source>
        <strain evidence="2">4Y10</strain>
    </source>
</reference>
<evidence type="ECO:0000313" key="2">
    <source>
        <dbReference type="EMBL" id="MBH9553428.1"/>
    </source>
</evidence>
<dbReference type="Pfam" id="PF02602">
    <property type="entry name" value="HEM4"/>
    <property type="match status" value="1"/>
</dbReference>
<dbReference type="InterPro" id="IPR003754">
    <property type="entry name" value="4pyrrol_synth_uPrphyn_synth"/>
</dbReference>
<dbReference type="Proteomes" id="UP000620139">
    <property type="component" value="Unassembled WGS sequence"/>
</dbReference>
<comment type="caution">
    <text evidence="2">The sequence shown here is derived from an EMBL/GenBank/DDBJ whole genome shotgun (WGS) entry which is preliminary data.</text>
</comment>
<dbReference type="InterPro" id="IPR036108">
    <property type="entry name" value="4pyrrol_syn_uPrphyn_synt_sf"/>
</dbReference>
<dbReference type="RefSeq" id="WP_198101047.1">
    <property type="nucleotide sequence ID" value="NZ_JAEDAL010000005.1"/>
</dbReference>
<evidence type="ECO:0000313" key="3">
    <source>
        <dbReference type="Proteomes" id="UP000620139"/>
    </source>
</evidence>
<dbReference type="GO" id="GO:0004852">
    <property type="term" value="F:uroporphyrinogen-III synthase activity"/>
    <property type="evidence" value="ECO:0007669"/>
    <property type="project" value="InterPro"/>
</dbReference>
<dbReference type="Gene3D" id="3.40.50.10090">
    <property type="match status" value="2"/>
</dbReference>
<gene>
    <name evidence="2" type="ORF">I7X43_11300</name>
</gene>
<proteinExistence type="predicted"/>
<name>A0A931NBC5_9BURK</name>
<organism evidence="2 3">
    <name type="scientific">Inhella gelatinilytica</name>
    <dbReference type="NCBI Taxonomy" id="2795030"/>
    <lineage>
        <taxon>Bacteria</taxon>
        <taxon>Pseudomonadati</taxon>
        <taxon>Pseudomonadota</taxon>
        <taxon>Betaproteobacteria</taxon>
        <taxon>Burkholderiales</taxon>
        <taxon>Sphaerotilaceae</taxon>
        <taxon>Inhella</taxon>
    </lineage>
</organism>
<accession>A0A931NBC5</accession>
<sequence>MTAPLILTAPAAQQGRWQSALTALGVEVQGVPLIDIVVAPLETLESAWAAVMRGPRLVIFVSPSAVAALDAVAGLKWIGWPRPVMTGCVGPATAQALRLRGVRDVVSPAEDSERFESEALWPLLRERGGWQGASVLMLRGDGGREWLADQLAAEGAAVQALSVYQRVCPDASGERQAAVERLRGAPALWLLTSAQALKHGLANQWIRPGDFALATHPRIAEAAHREHLRVELVRSEPEAVAAAWRTWAAQHPPSAPAAC</sequence>
<dbReference type="EMBL" id="JAEDAL010000005">
    <property type="protein sequence ID" value="MBH9553428.1"/>
    <property type="molecule type" value="Genomic_DNA"/>
</dbReference>
<protein>
    <submittedName>
        <fullName evidence="2">Uroporphyrinogen-III synthase</fullName>
    </submittedName>
</protein>
<dbReference type="SUPFAM" id="SSF69618">
    <property type="entry name" value="HemD-like"/>
    <property type="match status" value="1"/>
</dbReference>
<dbReference type="GO" id="GO:0033014">
    <property type="term" value="P:tetrapyrrole biosynthetic process"/>
    <property type="evidence" value="ECO:0007669"/>
    <property type="project" value="InterPro"/>
</dbReference>
<keyword evidence="3" id="KW-1185">Reference proteome</keyword>
<evidence type="ECO:0000259" key="1">
    <source>
        <dbReference type="Pfam" id="PF02602"/>
    </source>
</evidence>
<feature type="domain" description="Tetrapyrrole biosynthesis uroporphyrinogen III synthase" evidence="1">
    <location>
        <begin position="17"/>
        <end position="239"/>
    </location>
</feature>